<dbReference type="InterPro" id="IPR005548">
    <property type="entry name" value="Cell_div_FtsQ/DivIB_C"/>
</dbReference>
<evidence type="ECO:0000256" key="3">
    <source>
        <dbReference type="ARBA" id="ARBA00022692"/>
    </source>
</evidence>
<evidence type="ECO:0000313" key="9">
    <source>
        <dbReference type="EMBL" id="KRL25860.1"/>
    </source>
</evidence>
<evidence type="ECO:0000256" key="1">
    <source>
        <dbReference type="ARBA" id="ARBA00022475"/>
    </source>
</evidence>
<dbReference type="PATRIC" id="fig|1423746.3.peg.1470"/>
<keyword evidence="6" id="KW-0472">Membrane</keyword>
<dbReference type="HAMAP" id="MF_00912">
    <property type="entry name" value="DivIB"/>
    <property type="match status" value="1"/>
</dbReference>
<comment type="function">
    <text evidence="6">Cell division protein that may be involved in stabilizing or promoting the assembly of the division complex.</text>
</comment>
<dbReference type="EMBL" id="AZER01000026">
    <property type="protein sequence ID" value="KRL25860.1"/>
    <property type="molecule type" value="Genomic_DNA"/>
</dbReference>
<keyword evidence="3 6" id="KW-0812">Transmembrane</keyword>
<dbReference type="PANTHER" id="PTHR37820">
    <property type="entry name" value="CELL DIVISION PROTEIN DIVIB"/>
    <property type="match status" value="1"/>
</dbReference>
<keyword evidence="10" id="KW-1185">Reference proteome</keyword>
<feature type="region of interest" description="Disordered" evidence="7">
    <location>
        <begin position="17"/>
        <end position="36"/>
    </location>
</feature>
<keyword evidence="2 6" id="KW-0132">Cell division</keyword>
<feature type="transmembrane region" description="Helical" evidence="6">
    <location>
        <begin position="53"/>
        <end position="71"/>
    </location>
</feature>
<proteinExistence type="inferred from homology"/>
<dbReference type="GO" id="GO:0043093">
    <property type="term" value="P:FtsZ-dependent cytokinesis"/>
    <property type="evidence" value="ECO:0007669"/>
    <property type="project" value="UniProtKB-UniRule"/>
</dbReference>
<accession>A0A0R1P626</accession>
<dbReference type="InterPro" id="IPR026580">
    <property type="entry name" value="DivIB"/>
</dbReference>
<keyword evidence="4 6" id="KW-1133">Transmembrane helix</keyword>
<dbReference type="Gene3D" id="3.40.50.10960">
    <property type="match status" value="1"/>
</dbReference>
<protein>
    <recommendedName>
        <fullName evidence="6">Cell division protein DivIB</fullName>
    </recommendedName>
</protein>
<sequence length="275" mass="30461">MNKNNPEHERYAQRLNGLEKKNSTAGPNPSKEHIGKKMPAIHRLRIRTSSIRIALLTTIFGVILLICLYLISPLSKITKVTIVGNHELSSSAIYRATTVHPGRCIWGAFLGQRYLQKQARINNPQIRTMGVSLTGPRTVRLTVTENSLLGMGKLTDGRYAVLSNGHLQITSSPLRGIQFNNFAHHKQQLALLGSELGKLKPAIYHDISTVTYSPTANSPHQIILYMNDGNTVKVNLPEAGSKMKYYPSIAATMKQQGVIDLRVGAYSYPYGSKDK</sequence>
<dbReference type="Pfam" id="PF03799">
    <property type="entry name" value="FtsQ_DivIB_C"/>
    <property type="match status" value="1"/>
</dbReference>
<evidence type="ECO:0000259" key="8">
    <source>
        <dbReference type="Pfam" id="PF03799"/>
    </source>
</evidence>
<evidence type="ECO:0000256" key="7">
    <source>
        <dbReference type="SAM" id="MobiDB-lite"/>
    </source>
</evidence>
<dbReference type="GO" id="GO:0032153">
    <property type="term" value="C:cell division site"/>
    <property type="evidence" value="ECO:0007669"/>
    <property type="project" value="UniProtKB-UniRule"/>
</dbReference>
<dbReference type="PANTHER" id="PTHR37820:SF1">
    <property type="entry name" value="CELL DIVISION PROTEIN FTSQ"/>
    <property type="match status" value="1"/>
</dbReference>
<feature type="domain" description="Cell division protein FtsQ/DivIB C-terminal" evidence="8">
    <location>
        <begin position="192"/>
        <end position="262"/>
    </location>
</feature>
<dbReference type="InterPro" id="IPR050487">
    <property type="entry name" value="FtsQ_DivIB"/>
</dbReference>
<evidence type="ECO:0000256" key="4">
    <source>
        <dbReference type="ARBA" id="ARBA00022989"/>
    </source>
</evidence>
<keyword evidence="1 6" id="KW-1003">Cell membrane</keyword>
<dbReference type="AlphaFoldDB" id="A0A0R1P626"/>
<name>A0A0R1P626_9LACO</name>
<comment type="similarity">
    <text evidence="6">Belongs to the FtsQ/DivIB family. DivIB subfamily.</text>
</comment>
<comment type="caution">
    <text evidence="9">The sequence shown here is derived from an EMBL/GenBank/DDBJ whole genome shotgun (WGS) entry which is preliminary data.</text>
</comment>
<evidence type="ECO:0000256" key="5">
    <source>
        <dbReference type="ARBA" id="ARBA00023306"/>
    </source>
</evidence>
<dbReference type="RefSeq" id="WP_235803038.1">
    <property type="nucleotide sequence ID" value="NZ_AZER01000026.1"/>
</dbReference>
<dbReference type="Proteomes" id="UP000051445">
    <property type="component" value="Unassembled WGS sequence"/>
</dbReference>
<dbReference type="GO" id="GO:0005886">
    <property type="term" value="C:plasma membrane"/>
    <property type="evidence" value="ECO:0007669"/>
    <property type="project" value="UniProtKB-SubCell"/>
</dbReference>
<gene>
    <name evidence="6" type="primary">divIB</name>
    <name evidence="9" type="ORF">FD27_GL001440</name>
</gene>
<reference evidence="9 10" key="1">
    <citation type="journal article" date="2015" name="Genome Announc.">
        <title>Expanding the biotechnology potential of lactobacilli through comparative genomics of 213 strains and associated genera.</title>
        <authorList>
            <person name="Sun Z."/>
            <person name="Harris H.M."/>
            <person name="McCann A."/>
            <person name="Guo C."/>
            <person name="Argimon S."/>
            <person name="Zhang W."/>
            <person name="Yang X."/>
            <person name="Jeffery I.B."/>
            <person name="Cooney J.C."/>
            <person name="Kagawa T.F."/>
            <person name="Liu W."/>
            <person name="Song Y."/>
            <person name="Salvetti E."/>
            <person name="Wrobel A."/>
            <person name="Rasinkangas P."/>
            <person name="Parkhill J."/>
            <person name="Rea M.C."/>
            <person name="O'Sullivan O."/>
            <person name="Ritari J."/>
            <person name="Douillard F.P."/>
            <person name="Paul Ross R."/>
            <person name="Yang R."/>
            <person name="Briner A.E."/>
            <person name="Felis G.E."/>
            <person name="de Vos W.M."/>
            <person name="Barrangou R."/>
            <person name="Klaenhammer T.R."/>
            <person name="Caufield P.W."/>
            <person name="Cui Y."/>
            <person name="Zhang H."/>
            <person name="O'Toole P.W."/>
        </authorList>
    </citation>
    <scope>NUCLEOTIDE SEQUENCE [LARGE SCALE GENOMIC DNA]</scope>
    <source>
        <strain evidence="9 10">DSM 13145</strain>
    </source>
</reference>
<evidence type="ECO:0000313" key="10">
    <source>
        <dbReference type="Proteomes" id="UP000051445"/>
    </source>
</evidence>
<organism evidence="9 10">
    <name type="scientific">Limosilactobacillus frumenti DSM 13145</name>
    <dbReference type="NCBI Taxonomy" id="1423746"/>
    <lineage>
        <taxon>Bacteria</taxon>
        <taxon>Bacillati</taxon>
        <taxon>Bacillota</taxon>
        <taxon>Bacilli</taxon>
        <taxon>Lactobacillales</taxon>
        <taxon>Lactobacillaceae</taxon>
        <taxon>Limosilactobacillus</taxon>
    </lineage>
</organism>
<comment type="subcellular location">
    <subcellularLocation>
        <location evidence="6">Cell membrane</location>
        <topology evidence="6">Single-pass type II membrane protein</topology>
    </subcellularLocation>
    <text evidence="6">Localizes to the division septum.</text>
</comment>
<evidence type="ECO:0000256" key="6">
    <source>
        <dbReference type="HAMAP-Rule" id="MF_00912"/>
    </source>
</evidence>
<dbReference type="STRING" id="1423746.FD27_GL001440"/>
<keyword evidence="5 6" id="KW-0131">Cell cycle</keyword>
<evidence type="ECO:0000256" key="2">
    <source>
        <dbReference type="ARBA" id="ARBA00022618"/>
    </source>
</evidence>